<organism evidence="9 10">
    <name type="scientific">Rhodosorus marinus</name>
    <dbReference type="NCBI Taxonomy" id="101924"/>
    <lineage>
        <taxon>Eukaryota</taxon>
        <taxon>Rhodophyta</taxon>
        <taxon>Stylonematophyceae</taxon>
        <taxon>Stylonematales</taxon>
        <taxon>Stylonemataceae</taxon>
        <taxon>Rhodosorus</taxon>
    </lineage>
</organism>
<reference evidence="9 10" key="1">
    <citation type="journal article" date="2023" name="Nat. Commun.">
        <title>Origin of minicircular mitochondrial genomes in red algae.</title>
        <authorList>
            <person name="Lee Y."/>
            <person name="Cho C.H."/>
            <person name="Lee Y.M."/>
            <person name="Park S.I."/>
            <person name="Yang J.H."/>
            <person name="West J.A."/>
            <person name="Bhattacharya D."/>
            <person name="Yoon H.S."/>
        </authorList>
    </citation>
    <scope>NUCLEOTIDE SEQUENCE [LARGE SCALE GENOMIC DNA]</scope>
    <source>
        <strain evidence="9 10">CCMP1338</strain>
        <tissue evidence="9">Whole cell</tissue>
    </source>
</reference>
<sequence>MRKLVGNLGFINGVSICQKRDVAGRGGAVCCHQKDRAAERRDRDARIAKLAIPAMGALLVEPVLSMVDTAFVGQIGTNQLAGVGIASFILKGTTTLFSFFLPISTAMFAGKADMEKQKKLLRSAVGIAFVIGIFGGLVLYLTAGQASSLMAGMSSAASVPYAVSYIGIRSLALPFMVATLIFSGMLRALQDTVTIFKAALASNLLNALLDYVMIFWLYWGVSGAALATTISQIVQSTILATVIARRGYWKLTDMRLGDVLNLTVVREFVGGSVLLLRTASNVFTFMMAGKLAATIGTAQVAAFEVAKQVWSFQVLVTASLHLTTTSVIGKLVSEGNQNEARKFGDRCVELGLYLGIIHTLTVVAFGHWIPTVFTSDPQVIRLGAECLKMSAWAQPATACAFVLEGCFLSLKKYRMMTFNNIIAAVISWIPLGLALYTNSTNMSITFLGINVLLVSRFVIYFFHYFSRTNPLIPYEDEVDQPRVAPGGEA</sequence>
<name>A0AAV8V1I8_9RHOD</name>
<dbReference type="PANTHER" id="PTHR42893:SF46">
    <property type="entry name" value="PROTEIN DETOXIFICATION 44, CHLOROPLASTIC"/>
    <property type="match status" value="1"/>
</dbReference>
<evidence type="ECO:0000313" key="9">
    <source>
        <dbReference type="EMBL" id="KAJ8907283.1"/>
    </source>
</evidence>
<dbReference type="InterPro" id="IPR048279">
    <property type="entry name" value="MdtK-like"/>
</dbReference>
<evidence type="ECO:0000256" key="2">
    <source>
        <dbReference type="ARBA" id="ARBA00010199"/>
    </source>
</evidence>
<proteinExistence type="inferred from homology"/>
<feature type="transmembrane region" description="Helical" evidence="8">
    <location>
        <begin position="120"/>
        <end position="142"/>
    </location>
</feature>
<feature type="transmembrane region" description="Helical" evidence="8">
    <location>
        <begin position="442"/>
        <end position="462"/>
    </location>
</feature>
<evidence type="ECO:0008006" key="11">
    <source>
        <dbReference type="Google" id="ProtNLM"/>
    </source>
</evidence>
<protein>
    <recommendedName>
        <fullName evidence="11">Multidrug and toxic compound extrusion protein</fullName>
    </recommendedName>
</protein>
<dbReference type="InterPro" id="IPR002528">
    <property type="entry name" value="MATE_fam"/>
</dbReference>
<evidence type="ECO:0000256" key="4">
    <source>
        <dbReference type="ARBA" id="ARBA00022475"/>
    </source>
</evidence>
<dbReference type="EMBL" id="JAMWBK010000002">
    <property type="protein sequence ID" value="KAJ8907283.1"/>
    <property type="molecule type" value="Genomic_DNA"/>
</dbReference>
<dbReference type="Pfam" id="PF01554">
    <property type="entry name" value="MatE"/>
    <property type="match status" value="2"/>
</dbReference>
<feature type="transmembrane region" description="Helical" evidence="8">
    <location>
        <begin position="162"/>
        <end position="186"/>
    </location>
</feature>
<keyword evidence="7 8" id="KW-0472">Membrane</keyword>
<keyword evidence="10" id="KW-1185">Reference proteome</keyword>
<keyword evidence="5 8" id="KW-0812">Transmembrane</keyword>
<feature type="transmembrane region" description="Helical" evidence="8">
    <location>
        <begin position="417"/>
        <end position="436"/>
    </location>
</feature>
<evidence type="ECO:0000256" key="1">
    <source>
        <dbReference type="ARBA" id="ARBA00004651"/>
    </source>
</evidence>
<dbReference type="InterPro" id="IPR044644">
    <property type="entry name" value="DinF-like"/>
</dbReference>
<gene>
    <name evidence="9" type="ORF">NDN08_007398</name>
</gene>
<dbReference type="PANTHER" id="PTHR42893">
    <property type="entry name" value="PROTEIN DETOXIFICATION 44, CHLOROPLASTIC-RELATED"/>
    <property type="match status" value="1"/>
</dbReference>
<dbReference type="NCBIfam" id="TIGR00797">
    <property type="entry name" value="matE"/>
    <property type="match status" value="1"/>
</dbReference>
<feature type="transmembrane region" description="Helical" evidence="8">
    <location>
        <begin position="389"/>
        <end position="410"/>
    </location>
</feature>
<dbReference type="GO" id="GO:0005886">
    <property type="term" value="C:plasma membrane"/>
    <property type="evidence" value="ECO:0007669"/>
    <property type="project" value="UniProtKB-SubCell"/>
</dbReference>
<evidence type="ECO:0000256" key="7">
    <source>
        <dbReference type="ARBA" id="ARBA00023136"/>
    </source>
</evidence>
<dbReference type="Proteomes" id="UP001157974">
    <property type="component" value="Unassembled WGS sequence"/>
</dbReference>
<feature type="transmembrane region" description="Helical" evidence="8">
    <location>
        <begin position="225"/>
        <end position="244"/>
    </location>
</feature>
<dbReference type="PIRSF" id="PIRSF006603">
    <property type="entry name" value="DinF"/>
    <property type="match status" value="1"/>
</dbReference>
<keyword evidence="4" id="KW-1003">Cell membrane</keyword>
<accession>A0AAV8V1I8</accession>
<feature type="transmembrane region" description="Helical" evidence="8">
    <location>
        <begin position="85"/>
        <end position="108"/>
    </location>
</feature>
<dbReference type="GO" id="GO:0042910">
    <property type="term" value="F:xenobiotic transmembrane transporter activity"/>
    <property type="evidence" value="ECO:0007669"/>
    <property type="project" value="InterPro"/>
</dbReference>
<comment type="subcellular location">
    <subcellularLocation>
        <location evidence="1">Cell membrane</location>
        <topology evidence="1">Multi-pass membrane protein</topology>
    </subcellularLocation>
</comment>
<evidence type="ECO:0000256" key="3">
    <source>
        <dbReference type="ARBA" id="ARBA00022448"/>
    </source>
</evidence>
<feature type="transmembrane region" description="Helical" evidence="8">
    <location>
        <begin position="198"/>
        <end position="219"/>
    </location>
</feature>
<comment type="similarity">
    <text evidence="2">Belongs to the multi antimicrobial extrusion (MATE) (TC 2.A.66.1) family.</text>
</comment>
<evidence type="ECO:0000256" key="5">
    <source>
        <dbReference type="ARBA" id="ARBA00022692"/>
    </source>
</evidence>
<dbReference type="AlphaFoldDB" id="A0AAV8V1I8"/>
<evidence type="ECO:0000313" key="10">
    <source>
        <dbReference type="Proteomes" id="UP001157974"/>
    </source>
</evidence>
<comment type="caution">
    <text evidence="9">The sequence shown here is derived from an EMBL/GenBank/DDBJ whole genome shotgun (WGS) entry which is preliminary data.</text>
</comment>
<dbReference type="GO" id="GO:0015297">
    <property type="term" value="F:antiporter activity"/>
    <property type="evidence" value="ECO:0007669"/>
    <property type="project" value="InterPro"/>
</dbReference>
<keyword evidence="6 8" id="KW-1133">Transmembrane helix</keyword>
<feature type="transmembrane region" description="Helical" evidence="8">
    <location>
        <begin position="350"/>
        <end position="369"/>
    </location>
</feature>
<evidence type="ECO:0000256" key="6">
    <source>
        <dbReference type="ARBA" id="ARBA00022989"/>
    </source>
</evidence>
<keyword evidence="3" id="KW-0813">Transport</keyword>
<feature type="transmembrane region" description="Helical" evidence="8">
    <location>
        <begin position="50"/>
        <end position="73"/>
    </location>
</feature>
<evidence type="ECO:0000256" key="8">
    <source>
        <dbReference type="SAM" id="Phobius"/>
    </source>
</evidence>